<feature type="region of interest" description="Disordered" evidence="1">
    <location>
        <begin position="82"/>
        <end position="115"/>
    </location>
</feature>
<evidence type="ECO:0000313" key="2">
    <source>
        <dbReference type="EMBL" id="KZP33484.1"/>
    </source>
</evidence>
<dbReference type="Proteomes" id="UP000076532">
    <property type="component" value="Unassembled WGS sequence"/>
</dbReference>
<reference evidence="2 3" key="1">
    <citation type="journal article" date="2016" name="Mol. Biol. Evol.">
        <title>Comparative Genomics of Early-Diverging Mushroom-Forming Fungi Provides Insights into the Origins of Lignocellulose Decay Capabilities.</title>
        <authorList>
            <person name="Nagy L.G."/>
            <person name="Riley R."/>
            <person name="Tritt A."/>
            <person name="Adam C."/>
            <person name="Daum C."/>
            <person name="Floudas D."/>
            <person name="Sun H."/>
            <person name="Yadav J.S."/>
            <person name="Pangilinan J."/>
            <person name="Larsson K.H."/>
            <person name="Matsuura K."/>
            <person name="Barry K."/>
            <person name="Labutti K."/>
            <person name="Kuo R."/>
            <person name="Ohm R.A."/>
            <person name="Bhattacharya S.S."/>
            <person name="Shirouzu T."/>
            <person name="Yoshinaga Y."/>
            <person name="Martin F.M."/>
            <person name="Grigoriev I.V."/>
            <person name="Hibbett D.S."/>
        </authorList>
    </citation>
    <scope>NUCLEOTIDE SEQUENCE [LARGE SCALE GENOMIC DNA]</scope>
    <source>
        <strain evidence="2 3">CBS 109695</strain>
    </source>
</reference>
<sequence>MAANLLKTSIVLQAVFPESTHSLLFGPLNKSLKAKLREHALVLRALHAFTTTSSLAASEQLATLCHAKKEDLVYEVYTTPVPLPSQASRSSAHTRATSPHSSPTAHPHTPRDRGTWQYLQKCITKRRSTIDSTFRST</sequence>
<proteinExistence type="predicted"/>
<dbReference type="EMBL" id="KV417482">
    <property type="protein sequence ID" value="KZP33484.1"/>
    <property type="molecule type" value="Genomic_DNA"/>
</dbReference>
<name>A0A166W870_9AGAM</name>
<dbReference type="Gene3D" id="3.90.70.10">
    <property type="entry name" value="Cysteine proteinases"/>
    <property type="match status" value="1"/>
</dbReference>
<keyword evidence="3" id="KW-1185">Reference proteome</keyword>
<dbReference type="AlphaFoldDB" id="A0A166W870"/>
<organism evidence="2 3">
    <name type="scientific">Athelia psychrophila</name>
    <dbReference type="NCBI Taxonomy" id="1759441"/>
    <lineage>
        <taxon>Eukaryota</taxon>
        <taxon>Fungi</taxon>
        <taxon>Dikarya</taxon>
        <taxon>Basidiomycota</taxon>
        <taxon>Agaricomycotina</taxon>
        <taxon>Agaricomycetes</taxon>
        <taxon>Agaricomycetidae</taxon>
        <taxon>Atheliales</taxon>
        <taxon>Atheliaceae</taxon>
        <taxon>Athelia</taxon>
    </lineage>
</organism>
<gene>
    <name evidence="2" type="ORF">FIBSPDRAFT_847412</name>
</gene>
<accession>A0A166W870</accession>
<evidence type="ECO:0000256" key="1">
    <source>
        <dbReference type="SAM" id="MobiDB-lite"/>
    </source>
</evidence>
<evidence type="ECO:0000313" key="3">
    <source>
        <dbReference type="Proteomes" id="UP000076532"/>
    </source>
</evidence>
<protein>
    <submittedName>
        <fullName evidence="2">Uncharacterized protein</fullName>
    </submittedName>
</protein>
<feature type="compositionally biased region" description="Low complexity" evidence="1">
    <location>
        <begin position="85"/>
        <end position="107"/>
    </location>
</feature>